<sequence>MNKHKETNTKTQSRTANSYKVLNMPPQSAQRNYFVTPWRSHADLLNVRHGLYSPSTPAEQSHAIATVAAWKHRGNVPHAVESTALLMDAMLLHSQFSSSSAQQTTASQDWPTAGTASSFALRAAYTTALSRFVTGFADLGRHRNGPGQSMFDVARSIGLPPHFVELRHEVAHEDLPGLARLVRSAREAVNWLWGVYWAKLPQDAWEAEAGEEAAAQVDLESLAAVRQEATEYLKKFRSRRVTALKSKAKAKDTATLLLETQQQCQNLCCGEDEAAKWTLVASILIDDGLIVPSLKQCVAWVKLLIFGWLIYFCRTRGPLADSALQGAYLIWDELLIMLASGSSQFTEAFFERAIAHNAKLTTTNEDRDRADPTKWAMYRWIMHVLDSDAWLEMRGESPILYETLALRECVLHPNTQWSHELAEEILEDAEMDVQTTWKSLIKASALPDGHSIDVEEEASKETKKTDDVKMEDVPSEQGWRRETGAWECVPIGTVSG</sequence>
<dbReference type="EMBL" id="QZAR01000015">
    <property type="protein sequence ID" value="THW95002.1"/>
    <property type="molecule type" value="Genomic_DNA"/>
</dbReference>
<dbReference type="GO" id="GO:0004519">
    <property type="term" value="F:endonuclease activity"/>
    <property type="evidence" value="ECO:0007669"/>
    <property type="project" value="InterPro"/>
</dbReference>
<dbReference type="AlphaFoldDB" id="A0A4S9BN10"/>
<comment type="caution">
    <text evidence="2">The sequence shown here is derived from an EMBL/GenBank/DDBJ whole genome shotgun (WGS) entry which is preliminary data.</text>
</comment>
<evidence type="ECO:0000256" key="1">
    <source>
        <dbReference type="SAM" id="MobiDB-lite"/>
    </source>
</evidence>
<dbReference type="PANTHER" id="PTHR15002">
    <property type="entry name" value="RIBOSOMAL BIOGENESIS PROTEIN LAS1L"/>
    <property type="match status" value="1"/>
</dbReference>
<protein>
    <submittedName>
        <fullName evidence="2">Las1-domain-containing protein</fullName>
    </submittedName>
</protein>
<dbReference type="GO" id="GO:0030687">
    <property type="term" value="C:preribosome, large subunit precursor"/>
    <property type="evidence" value="ECO:0007669"/>
    <property type="project" value="TreeGrafter"/>
</dbReference>
<dbReference type="GO" id="GO:0000460">
    <property type="term" value="P:maturation of 5.8S rRNA"/>
    <property type="evidence" value="ECO:0007669"/>
    <property type="project" value="TreeGrafter"/>
</dbReference>
<dbReference type="GO" id="GO:0090730">
    <property type="term" value="C:Las1 complex"/>
    <property type="evidence" value="ECO:0007669"/>
    <property type="project" value="InterPro"/>
</dbReference>
<reference evidence="2 3" key="1">
    <citation type="submission" date="2018-10" db="EMBL/GenBank/DDBJ databases">
        <title>Fifty Aureobasidium pullulans genomes reveal a recombining polyextremotolerant generalist.</title>
        <authorList>
            <person name="Gostincar C."/>
            <person name="Turk M."/>
            <person name="Zajc J."/>
            <person name="Gunde-Cimerman N."/>
        </authorList>
    </citation>
    <scope>NUCLEOTIDE SEQUENCE [LARGE SCALE GENOMIC DNA]</scope>
    <source>
        <strain evidence="2 3">EXF-10507</strain>
    </source>
</reference>
<dbReference type="InterPro" id="IPR007174">
    <property type="entry name" value="Las1"/>
</dbReference>
<dbReference type="Proteomes" id="UP000304928">
    <property type="component" value="Unassembled WGS sequence"/>
</dbReference>
<gene>
    <name evidence="2" type="ORF">D6D15_01748</name>
</gene>
<evidence type="ECO:0000313" key="3">
    <source>
        <dbReference type="Proteomes" id="UP000304928"/>
    </source>
</evidence>
<name>A0A4S9BN10_AURPU</name>
<proteinExistence type="predicted"/>
<feature type="region of interest" description="Disordered" evidence="1">
    <location>
        <begin position="451"/>
        <end position="484"/>
    </location>
</feature>
<accession>A0A4S9BN10</accession>
<evidence type="ECO:0000313" key="2">
    <source>
        <dbReference type="EMBL" id="THW95002.1"/>
    </source>
</evidence>
<dbReference type="PANTHER" id="PTHR15002:SF0">
    <property type="entry name" value="RIBOSOMAL BIOGENESIS PROTEIN LAS1L"/>
    <property type="match status" value="1"/>
</dbReference>
<dbReference type="GO" id="GO:0000470">
    <property type="term" value="P:maturation of LSU-rRNA"/>
    <property type="evidence" value="ECO:0007669"/>
    <property type="project" value="TreeGrafter"/>
</dbReference>
<dbReference type="Pfam" id="PF04031">
    <property type="entry name" value="Las1"/>
    <property type="match status" value="1"/>
</dbReference>
<organism evidence="2 3">
    <name type="scientific">Aureobasidium pullulans</name>
    <name type="common">Black yeast</name>
    <name type="synonym">Pullularia pullulans</name>
    <dbReference type="NCBI Taxonomy" id="5580"/>
    <lineage>
        <taxon>Eukaryota</taxon>
        <taxon>Fungi</taxon>
        <taxon>Dikarya</taxon>
        <taxon>Ascomycota</taxon>
        <taxon>Pezizomycotina</taxon>
        <taxon>Dothideomycetes</taxon>
        <taxon>Dothideomycetidae</taxon>
        <taxon>Dothideales</taxon>
        <taxon>Saccotheciaceae</taxon>
        <taxon>Aureobasidium</taxon>
    </lineage>
</organism>